<feature type="domain" description="BHLH" evidence="6">
    <location>
        <begin position="315"/>
        <end position="364"/>
    </location>
</feature>
<evidence type="ECO:0000256" key="4">
    <source>
        <dbReference type="ARBA" id="ARBA00023242"/>
    </source>
</evidence>
<dbReference type="GeneID" id="109213717"/>
<dbReference type="InterPro" id="IPR011598">
    <property type="entry name" value="bHLH_dom"/>
</dbReference>
<comment type="subcellular location">
    <subcellularLocation>
        <location evidence="1">Nucleus</location>
    </subcellularLocation>
</comment>
<dbReference type="OMA" id="NSVPIYM"/>
<dbReference type="OrthoDB" id="777433at2759"/>
<feature type="region of interest" description="Disordered" evidence="5">
    <location>
        <begin position="222"/>
        <end position="247"/>
    </location>
</feature>
<organism evidence="7 8">
    <name type="scientific">Nicotiana attenuata</name>
    <name type="common">Coyote tobacco</name>
    <dbReference type="NCBI Taxonomy" id="49451"/>
    <lineage>
        <taxon>Eukaryota</taxon>
        <taxon>Viridiplantae</taxon>
        <taxon>Streptophyta</taxon>
        <taxon>Embryophyta</taxon>
        <taxon>Tracheophyta</taxon>
        <taxon>Spermatophyta</taxon>
        <taxon>Magnoliopsida</taxon>
        <taxon>eudicotyledons</taxon>
        <taxon>Gunneridae</taxon>
        <taxon>Pentapetalae</taxon>
        <taxon>asterids</taxon>
        <taxon>lamiids</taxon>
        <taxon>Solanales</taxon>
        <taxon>Solanaceae</taxon>
        <taxon>Nicotianoideae</taxon>
        <taxon>Nicotianeae</taxon>
        <taxon>Nicotiana</taxon>
    </lineage>
</organism>
<dbReference type="EMBL" id="MJEQ01002342">
    <property type="protein sequence ID" value="OIT27610.1"/>
    <property type="molecule type" value="Genomic_DNA"/>
</dbReference>
<dbReference type="PANTHER" id="PTHR36066:SF10">
    <property type="entry name" value="TRANSCRIPTION FACTOR BHLH145-LIKE ISOFORM X1"/>
    <property type="match status" value="1"/>
</dbReference>
<dbReference type="Proteomes" id="UP000187609">
    <property type="component" value="Unassembled WGS sequence"/>
</dbReference>
<name>A0A1J6KC18_NICAT</name>
<evidence type="ECO:0000259" key="6">
    <source>
        <dbReference type="PROSITE" id="PS50888"/>
    </source>
</evidence>
<evidence type="ECO:0000256" key="3">
    <source>
        <dbReference type="ARBA" id="ARBA00023163"/>
    </source>
</evidence>
<sequence length="376" mass="41530">MEKDFGSWFHHKYPDLQSAHSNFSSRGLNIGWQNSVPIYMTPHSNEVPVRGDSLYSFYEVPVRGDSLYSFYGLPESKASQPTEPCNWSYCLPRFRQGFAPVLSTVVQEMLGPQSVEYLGGKENPNVGPGAAAQKRFLVFDQSGDQTTLIYSSPNGTPVQGLPSWTPQPTAPCNLIKEGPQIKSNVICPSRHHFGDEYYEQNHTDDVESELHEDTEELNALLYSDDDDGNSEDGEEISTGHSPSTMTAHDLPQWLDEMGEEVASSEWPNKKHKLLDGGCDVPSLIYTATSAKPFTCSDLEDDAQSSCANSDNRVSEASVSLSGKKRPRKDEILETITVLQKIIPGVKGKDSMVVIDEAISYLRSLKVKAESLGLDTL</sequence>
<keyword evidence="4" id="KW-0539">Nucleus</keyword>
<dbReference type="STRING" id="49451.A0A1J6KC18"/>
<dbReference type="Gramene" id="OIT27610">
    <property type="protein sequence ID" value="OIT27610"/>
    <property type="gene ID" value="A4A49_21828"/>
</dbReference>
<evidence type="ECO:0000256" key="1">
    <source>
        <dbReference type="ARBA" id="ARBA00004123"/>
    </source>
</evidence>
<dbReference type="KEGG" id="nau:109213717"/>
<dbReference type="PROSITE" id="PS50888">
    <property type="entry name" value="BHLH"/>
    <property type="match status" value="1"/>
</dbReference>
<dbReference type="AlphaFoldDB" id="A0A1J6KC18"/>
<evidence type="ECO:0000313" key="7">
    <source>
        <dbReference type="EMBL" id="OIT27610.1"/>
    </source>
</evidence>
<keyword evidence="3" id="KW-0804">Transcription</keyword>
<evidence type="ECO:0000256" key="2">
    <source>
        <dbReference type="ARBA" id="ARBA00023015"/>
    </source>
</evidence>
<dbReference type="GO" id="GO:0005634">
    <property type="term" value="C:nucleus"/>
    <property type="evidence" value="ECO:0007669"/>
    <property type="project" value="UniProtKB-SubCell"/>
</dbReference>
<keyword evidence="8" id="KW-1185">Reference proteome</keyword>
<comment type="caution">
    <text evidence="7">The sequence shown here is derived from an EMBL/GenBank/DDBJ whole genome shotgun (WGS) entry which is preliminary data.</text>
</comment>
<feature type="compositionally biased region" description="Acidic residues" evidence="5">
    <location>
        <begin position="223"/>
        <end position="235"/>
    </location>
</feature>
<accession>A0A1J6KC18</accession>
<protein>
    <submittedName>
        <fullName evidence="7">Transcription factor bhlh143</fullName>
    </submittedName>
</protein>
<dbReference type="SMR" id="A0A1J6KC18"/>
<proteinExistence type="predicted"/>
<keyword evidence="2" id="KW-0805">Transcription regulation</keyword>
<gene>
    <name evidence="7" type="primary">BHLH143</name>
    <name evidence="7" type="ORF">A4A49_21828</name>
</gene>
<reference evidence="7" key="1">
    <citation type="submission" date="2016-11" db="EMBL/GenBank/DDBJ databases">
        <title>The genome of Nicotiana attenuata.</title>
        <authorList>
            <person name="Xu S."/>
            <person name="Brockmoeller T."/>
            <person name="Gaquerel E."/>
            <person name="Navarro A."/>
            <person name="Kuhl H."/>
            <person name="Gase K."/>
            <person name="Ling Z."/>
            <person name="Zhou W."/>
            <person name="Kreitzer C."/>
            <person name="Stanke M."/>
            <person name="Tang H."/>
            <person name="Lyons E."/>
            <person name="Pandey P."/>
            <person name="Pandey S.P."/>
            <person name="Timmermann B."/>
            <person name="Baldwin I.T."/>
        </authorList>
    </citation>
    <scope>NUCLEOTIDE SEQUENCE [LARGE SCALE GENOMIC DNA]</scope>
    <source>
        <strain evidence="7">UT</strain>
    </source>
</reference>
<evidence type="ECO:0000256" key="5">
    <source>
        <dbReference type="SAM" id="MobiDB-lite"/>
    </source>
</evidence>
<dbReference type="GO" id="GO:0046983">
    <property type="term" value="F:protein dimerization activity"/>
    <property type="evidence" value="ECO:0007669"/>
    <property type="project" value="InterPro"/>
</dbReference>
<dbReference type="PANTHER" id="PTHR36066">
    <property type="entry name" value="TRANSCRIPTION FACTOR BHLH145"/>
    <property type="match status" value="1"/>
</dbReference>
<dbReference type="InterPro" id="IPR037546">
    <property type="entry name" value="SAC51-like"/>
</dbReference>
<evidence type="ECO:0000313" key="8">
    <source>
        <dbReference type="Proteomes" id="UP000187609"/>
    </source>
</evidence>